<evidence type="ECO:0008006" key="5">
    <source>
        <dbReference type="Google" id="ProtNLM"/>
    </source>
</evidence>
<evidence type="ECO:0000256" key="2">
    <source>
        <dbReference type="SAM" id="Phobius"/>
    </source>
</evidence>
<dbReference type="OrthoDB" id="383226at2759"/>
<dbReference type="Proteomes" id="UP000092716">
    <property type="component" value="Chromosome 11"/>
</dbReference>
<dbReference type="KEGG" id="pcot:PCOAH_00035650"/>
<keyword evidence="4" id="KW-1185">Reference proteome</keyword>
<keyword evidence="2" id="KW-0472">Membrane</keyword>
<keyword evidence="2" id="KW-1133">Transmembrane helix</keyword>
<accession>A0A1B1E1M0</accession>
<keyword evidence="2" id="KW-0812">Transmembrane</keyword>
<evidence type="ECO:0000313" key="3">
    <source>
        <dbReference type="EMBL" id="ANQ08928.1"/>
    </source>
</evidence>
<protein>
    <recommendedName>
        <fullName evidence="5">KIR protein</fullName>
    </recommendedName>
</protein>
<dbReference type="VEuPathDB" id="PlasmoDB:PCOAH_00035650"/>
<evidence type="ECO:0000256" key="1">
    <source>
        <dbReference type="SAM" id="MobiDB-lite"/>
    </source>
</evidence>
<feature type="transmembrane region" description="Helical" evidence="2">
    <location>
        <begin position="503"/>
        <end position="523"/>
    </location>
</feature>
<dbReference type="EMBL" id="CP016249">
    <property type="protein sequence ID" value="ANQ08928.1"/>
    <property type="molecule type" value="Genomic_DNA"/>
</dbReference>
<proteinExistence type="predicted"/>
<name>A0A1B1E1M0_9APIC</name>
<dbReference type="AlphaFoldDB" id="A0A1B1E1M0"/>
<dbReference type="Pfam" id="PF05795">
    <property type="entry name" value="Plasmodium_Vir"/>
    <property type="match status" value="2"/>
</dbReference>
<organism evidence="3 4">
    <name type="scientific">Plasmodium coatneyi</name>
    <dbReference type="NCBI Taxonomy" id="208452"/>
    <lineage>
        <taxon>Eukaryota</taxon>
        <taxon>Sar</taxon>
        <taxon>Alveolata</taxon>
        <taxon>Apicomplexa</taxon>
        <taxon>Aconoidasida</taxon>
        <taxon>Haemosporida</taxon>
        <taxon>Plasmodiidae</taxon>
        <taxon>Plasmodium</taxon>
    </lineage>
</organism>
<dbReference type="RefSeq" id="XP_019915623.1">
    <property type="nucleotide sequence ID" value="XM_020060356.1"/>
</dbReference>
<dbReference type="GeneID" id="30910296"/>
<dbReference type="InterPro" id="IPR008780">
    <property type="entry name" value="Plasmodium_Vir"/>
</dbReference>
<reference evidence="4" key="1">
    <citation type="submission" date="2016-06" db="EMBL/GenBank/DDBJ databases">
        <title>First high quality genome sequence of Plasmodium coatneyi using continuous long reads from single molecule, real-time sequencing.</title>
        <authorList>
            <person name="Chien J.-T."/>
            <person name="Pakala S.B."/>
            <person name="Geraldo J.A."/>
            <person name="Lapp S.A."/>
            <person name="Barnwell J.W."/>
            <person name="Kissinger J.C."/>
            <person name="Galinski M.R."/>
            <person name="Humphrey J.C."/>
        </authorList>
    </citation>
    <scope>NUCLEOTIDE SEQUENCE [LARGE SCALE GENOMIC DNA]</scope>
    <source>
        <strain evidence="4">Hackeri</strain>
    </source>
</reference>
<feature type="region of interest" description="Disordered" evidence="1">
    <location>
        <begin position="556"/>
        <end position="576"/>
    </location>
</feature>
<sequence>MLPDADDHIPEELPSQKVYKKLKNQECYSNHAGSYKGKRGQLETDRNIKPYAQKIADAWCNILRDEYREKLGTEPCKFLYWYIGSALPATSGGIQFFSLLNKIYTTLSPEIYKYKCYIAYSDNISKSLFNNWKIVYDYWYDYENIKGKLLGSGTPNKEAYCKRVREATSAYTEVQTHCDSHGSTKYCQEFRSKYKKCIVDQSLETKCEEALETEDPAVAKGTVQTQVKLTKANLEVLPSYVQYYRGFIKTLDYCTYCPFPRVKIRDAIKTYFHDEKYATVVAKALCYASSKIQDAESYKDVGCKFFNFWLQDKFSEKLKKGDDGTSFSTLVEAINKELSGIDSKHRCEINDLNTTTSTSGGGVSFQHKKTLFEFLTDHEKIMNPFGSPMTSDMKCDKKYKKHLEDIVSAYNEVHTKCGKSTDTCHSEFKEVFQKNDNNSTLTLECQLVTESGEDVESEGEDKFPSSAFNELSDDQTVTCNEQWRRALESPQLLRESGAGITPIAVSSAAAALIGLPALAYYFYKYKSFVLRKHNHTGGGMSGSKREGREKRSLRRIFNTFSNGDDSSTEYDSTTEYTTDDSTTLYSIPYTSSR</sequence>
<evidence type="ECO:0000313" key="4">
    <source>
        <dbReference type="Proteomes" id="UP000092716"/>
    </source>
</evidence>
<gene>
    <name evidence="3" type="ORF">PCOAH_00035650</name>
</gene>